<comment type="caution">
    <text evidence="2">The sequence shown here is derived from an EMBL/GenBank/DDBJ whole genome shotgun (WGS) entry which is preliminary data.</text>
</comment>
<evidence type="ECO:0000259" key="1">
    <source>
        <dbReference type="Pfam" id="PF13182"/>
    </source>
</evidence>
<feature type="domain" description="DUF4007" evidence="1">
    <location>
        <begin position="15"/>
        <end position="272"/>
    </location>
</feature>
<keyword evidence="3" id="KW-1185">Reference proteome</keyword>
<sequence>MTAAAATNERRKFEFGRHETFAVRHGWLGKGISHMTGADEGFHDEETAVVKLGLGSRMVKSLRYWMEATGLAERDDGEGEARRSRDLRLTRLARVIQDHDPYLEYPATWWFVHLHLARRVNSVWGWFFSDFRERNFDRAVCVEAYVRHLRLNATKEPSQQVAQRDVACALIAYAAPAAAEPQDPEDGTSSPLRDLGLVVKHADTGRFEKTRPLDGVPLEAFAACVALAAADVGQEAMSVGEMLGRRGGPGTVFNLDAETIEDMAIRAAAEFKGRGVALDLLGAERRLRVPTTDAADWLDRHFQRIGAAA</sequence>
<dbReference type="EMBL" id="JAAEDI010000024">
    <property type="protein sequence ID" value="MBR0652113.1"/>
    <property type="molecule type" value="Genomic_DNA"/>
</dbReference>
<evidence type="ECO:0000313" key="2">
    <source>
        <dbReference type="EMBL" id="MBR0652113.1"/>
    </source>
</evidence>
<dbReference type="RefSeq" id="WP_211870828.1">
    <property type="nucleotide sequence ID" value="NZ_JAAEDI010000024.1"/>
</dbReference>
<reference evidence="3" key="1">
    <citation type="journal article" date="2021" name="Syst. Appl. Microbiol.">
        <title>Roseomonas hellenica sp. nov., isolated from roots of wild-growing Alkanna tinctoria.</title>
        <authorList>
            <person name="Rat A."/>
            <person name="Naranjo H.D."/>
            <person name="Lebbe L."/>
            <person name="Cnockaert M."/>
            <person name="Krigas N."/>
            <person name="Grigoriadou K."/>
            <person name="Maloupa E."/>
            <person name="Willems A."/>
        </authorList>
    </citation>
    <scope>NUCLEOTIDE SEQUENCE [LARGE SCALE GENOMIC DNA]</scope>
    <source>
        <strain evidence="3">LMG 31159</strain>
    </source>
</reference>
<dbReference type="Pfam" id="PF13182">
    <property type="entry name" value="DUF4007"/>
    <property type="match status" value="1"/>
</dbReference>
<organism evidence="2 3">
    <name type="scientific">Neoroseomonas terrae</name>
    <dbReference type="NCBI Taxonomy" id="424799"/>
    <lineage>
        <taxon>Bacteria</taxon>
        <taxon>Pseudomonadati</taxon>
        <taxon>Pseudomonadota</taxon>
        <taxon>Alphaproteobacteria</taxon>
        <taxon>Acetobacterales</taxon>
        <taxon>Acetobacteraceae</taxon>
        <taxon>Neoroseomonas</taxon>
    </lineage>
</organism>
<protein>
    <submittedName>
        <fullName evidence="2">DUF4007 family protein</fullName>
    </submittedName>
</protein>
<accession>A0ABS5EM60</accession>
<dbReference type="Proteomes" id="UP000698752">
    <property type="component" value="Unassembled WGS sequence"/>
</dbReference>
<evidence type="ECO:0000313" key="3">
    <source>
        <dbReference type="Proteomes" id="UP000698752"/>
    </source>
</evidence>
<dbReference type="InterPro" id="IPR025248">
    <property type="entry name" value="DUF4007"/>
</dbReference>
<proteinExistence type="predicted"/>
<name>A0ABS5EM60_9PROT</name>
<gene>
    <name evidence="2" type="ORF">GXW78_20830</name>
</gene>